<evidence type="ECO:0000313" key="3">
    <source>
        <dbReference type="Proteomes" id="UP000028725"/>
    </source>
</evidence>
<keyword evidence="3" id="KW-1185">Reference proteome</keyword>
<organism evidence="2 3">
    <name type="scientific">Hyalangium minutum</name>
    <dbReference type="NCBI Taxonomy" id="394096"/>
    <lineage>
        <taxon>Bacteria</taxon>
        <taxon>Pseudomonadati</taxon>
        <taxon>Myxococcota</taxon>
        <taxon>Myxococcia</taxon>
        <taxon>Myxococcales</taxon>
        <taxon>Cystobacterineae</taxon>
        <taxon>Archangiaceae</taxon>
        <taxon>Hyalangium</taxon>
    </lineage>
</organism>
<evidence type="ECO:0000256" key="1">
    <source>
        <dbReference type="SAM" id="MobiDB-lite"/>
    </source>
</evidence>
<gene>
    <name evidence="2" type="ORF">DB31_4575</name>
</gene>
<dbReference type="STRING" id="394096.DB31_4575"/>
<evidence type="ECO:0000313" key="2">
    <source>
        <dbReference type="EMBL" id="KFE60951.1"/>
    </source>
</evidence>
<dbReference type="EMBL" id="JMCB01000026">
    <property type="protein sequence ID" value="KFE60951.1"/>
    <property type="molecule type" value="Genomic_DNA"/>
</dbReference>
<comment type="caution">
    <text evidence="2">The sequence shown here is derived from an EMBL/GenBank/DDBJ whole genome shotgun (WGS) entry which is preliminary data.</text>
</comment>
<dbReference type="Proteomes" id="UP000028725">
    <property type="component" value="Unassembled WGS sequence"/>
</dbReference>
<reference evidence="2 3" key="1">
    <citation type="submission" date="2014-04" db="EMBL/GenBank/DDBJ databases">
        <title>Genome assembly of Hyalangium minutum DSM 14724.</title>
        <authorList>
            <person name="Sharma G."/>
            <person name="Subramanian S."/>
        </authorList>
    </citation>
    <scope>NUCLEOTIDE SEQUENCE [LARGE SCALE GENOMIC DNA]</scope>
    <source>
        <strain evidence="2 3">DSM 14724</strain>
    </source>
</reference>
<accession>A0A085VZT8</accession>
<name>A0A085VZT8_9BACT</name>
<proteinExistence type="predicted"/>
<dbReference type="AlphaFoldDB" id="A0A085VZT8"/>
<protein>
    <submittedName>
        <fullName evidence="2">Uncharacterized protein</fullName>
    </submittedName>
</protein>
<feature type="region of interest" description="Disordered" evidence="1">
    <location>
        <begin position="1"/>
        <end position="21"/>
    </location>
</feature>
<sequence length="41" mass="4500">MHPPKMTAVFRPSEGKSAPLSIGQVADQAIFRGRQEDHLPV</sequence>